<evidence type="ECO:0000313" key="2">
    <source>
        <dbReference type="Proteomes" id="UP000095472"/>
    </source>
</evidence>
<gene>
    <name evidence="1" type="ORF">BH720_019760</name>
</gene>
<organism evidence="1 2">
    <name type="scientific">Desertifilum tharense IPPAS B-1220</name>
    <dbReference type="NCBI Taxonomy" id="1781255"/>
    <lineage>
        <taxon>Bacteria</taxon>
        <taxon>Bacillati</taxon>
        <taxon>Cyanobacteriota</taxon>
        <taxon>Cyanophyceae</taxon>
        <taxon>Desertifilales</taxon>
        <taxon>Desertifilaceae</taxon>
        <taxon>Desertifilum</taxon>
    </lineage>
</organism>
<dbReference type="EMBL" id="CP182909">
    <property type="protein sequence ID" value="XPM62108.1"/>
    <property type="molecule type" value="Genomic_DNA"/>
</dbReference>
<proteinExistence type="predicted"/>
<protein>
    <submittedName>
        <fullName evidence="1">Uncharacterized protein</fullName>
    </submittedName>
</protein>
<keyword evidence="2" id="KW-1185">Reference proteome</keyword>
<accession>A0ACD5GMJ4</accession>
<sequence>MLSRKKGSWELGFGGRRELGIGSWGLGKKRMGVGRWGGGGNEGESAIVLDTYLQYCYLGCKLRNERTSFTTQHAVVRKLAREHS</sequence>
<reference evidence="1 2" key="1">
    <citation type="journal article" date="2016" name="Genome Announc.">
        <title>Draft Genome Sequence of the Thermotolerant Cyanobacterium Desertifilum sp. IPPAS B-1220.</title>
        <authorList>
            <person name="Mironov K.S."/>
            <person name="Sinetova M.A."/>
            <person name="Bolatkhan K."/>
            <person name="Zayadan B.K."/>
            <person name="Ustinova V.V."/>
            <person name="Kupriyanova E.V."/>
            <person name="Skrypnik A.N."/>
            <person name="Gogoleva N.E."/>
            <person name="Gogolev Y.V."/>
            <person name="Los D.A."/>
        </authorList>
    </citation>
    <scope>NUCLEOTIDE SEQUENCE [LARGE SCALE GENOMIC DNA]</scope>
    <source>
        <strain evidence="1 2">IPPAS B-1220</strain>
    </source>
</reference>
<name>A0ACD5GMJ4_9CYAN</name>
<dbReference type="Proteomes" id="UP000095472">
    <property type="component" value="Chromosome"/>
</dbReference>
<evidence type="ECO:0000313" key="1">
    <source>
        <dbReference type="EMBL" id="XPM62108.1"/>
    </source>
</evidence>